<evidence type="ECO:0000256" key="9">
    <source>
        <dbReference type="ARBA" id="ARBA00022842"/>
    </source>
</evidence>
<keyword evidence="4 11" id="KW-0808">Transferase</keyword>
<dbReference type="PANTHER" id="PTHR47545">
    <property type="entry name" value="MULTIFUNCTIONAL CCA PROTEIN"/>
    <property type="match status" value="1"/>
</dbReference>
<evidence type="ECO:0000256" key="10">
    <source>
        <dbReference type="ARBA" id="ARBA00022884"/>
    </source>
</evidence>
<dbReference type="SUPFAM" id="SSF81301">
    <property type="entry name" value="Nucleotidyltransferase"/>
    <property type="match status" value="1"/>
</dbReference>
<evidence type="ECO:0000256" key="1">
    <source>
        <dbReference type="ARBA" id="ARBA00001946"/>
    </source>
</evidence>
<comment type="similarity">
    <text evidence="2 11">Belongs to the tRNA nucleotidyltransferase/poly(A) polymerase family.</text>
</comment>
<evidence type="ECO:0000256" key="6">
    <source>
        <dbReference type="ARBA" id="ARBA00022695"/>
    </source>
</evidence>
<dbReference type="GO" id="GO:0000049">
    <property type="term" value="F:tRNA binding"/>
    <property type="evidence" value="ECO:0007669"/>
    <property type="project" value="UniProtKB-KW"/>
</dbReference>
<dbReference type="Gene3D" id="1.10.246.80">
    <property type="match status" value="1"/>
</dbReference>
<dbReference type="GO" id="GO:1990817">
    <property type="term" value="F:poly(A) RNA polymerase activity"/>
    <property type="evidence" value="ECO:0007669"/>
    <property type="project" value="UniProtKB-EC"/>
</dbReference>
<evidence type="ECO:0000256" key="4">
    <source>
        <dbReference type="ARBA" id="ARBA00022679"/>
    </source>
</evidence>
<evidence type="ECO:0000313" key="14">
    <source>
        <dbReference type="EMBL" id="ABX08087.1"/>
    </source>
</evidence>
<dbReference type="Gene3D" id="1.10.3090.10">
    <property type="entry name" value="cca-adding enzyme, domain 2"/>
    <property type="match status" value="1"/>
</dbReference>
<dbReference type="InterPro" id="IPR002646">
    <property type="entry name" value="PolA_pol_head_dom"/>
</dbReference>
<organism evidence="14 15">
    <name type="scientific">Prochlorococcus marinus (strain MIT 9211)</name>
    <dbReference type="NCBI Taxonomy" id="93059"/>
    <lineage>
        <taxon>Bacteria</taxon>
        <taxon>Bacillati</taxon>
        <taxon>Cyanobacteriota</taxon>
        <taxon>Cyanophyceae</taxon>
        <taxon>Synechococcales</taxon>
        <taxon>Prochlorococcaceae</taxon>
        <taxon>Prochlorococcus</taxon>
    </lineage>
</organism>
<evidence type="ECO:0000256" key="5">
    <source>
        <dbReference type="ARBA" id="ARBA00022694"/>
    </source>
</evidence>
<evidence type="ECO:0000256" key="11">
    <source>
        <dbReference type="RuleBase" id="RU003953"/>
    </source>
</evidence>
<keyword evidence="10 11" id="KW-0694">RNA-binding</keyword>
<dbReference type="Pfam" id="PF01743">
    <property type="entry name" value="PolyA_pol"/>
    <property type="match status" value="1"/>
</dbReference>
<keyword evidence="8" id="KW-0547">Nucleotide-binding</keyword>
<evidence type="ECO:0000256" key="3">
    <source>
        <dbReference type="ARBA" id="ARBA00022555"/>
    </source>
</evidence>
<dbReference type="EMBL" id="CP000878">
    <property type="protein sequence ID" value="ABX08087.1"/>
    <property type="molecule type" value="Genomic_DNA"/>
</dbReference>
<comment type="cofactor">
    <cofactor evidence="1">
        <name>Mg(2+)</name>
        <dbReference type="ChEBI" id="CHEBI:18420"/>
    </cofactor>
</comment>
<reference evidence="14 15" key="1">
    <citation type="journal article" date="2007" name="PLoS Genet.">
        <title>Patterns and implications of gene gain and loss in the evolution of Prochlorococcus.</title>
        <authorList>
            <person name="Kettler G.C."/>
            <person name="Martiny A.C."/>
            <person name="Huang K."/>
            <person name="Zucker J."/>
            <person name="Coleman M.L."/>
            <person name="Rodrigue S."/>
            <person name="Chen F."/>
            <person name="Lapidus A."/>
            <person name="Ferriera S."/>
            <person name="Johnson J."/>
            <person name="Steglich C."/>
            <person name="Church G.M."/>
            <person name="Richardson P."/>
            <person name="Chisholm S.W."/>
        </authorList>
    </citation>
    <scope>NUCLEOTIDE SEQUENCE [LARGE SCALE GENOMIC DNA]</scope>
    <source>
        <strain evidence="15">MIT 9211</strain>
    </source>
</reference>
<evidence type="ECO:0000256" key="2">
    <source>
        <dbReference type="ARBA" id="ARBA00007265"/>
    </source>
</evidence>
<dbReference type="InterPro" id="IPR043519">
    <property type="entry name" value="NT_sf"/>
</dbReference>
<protein>
    <submittedName>
        <fullName evidence="14">Poly A polymerase family</fullName>
        <ecNumber evidence="14">2.7.7.19</ecNumber>
    </submittedName>
</protein>
<sequence length="397" mass="45721">MLLESLLSRLKPSMWPISLNQLPAGSALVGGAVRDALLDVLQHKPDLDLIVPSKAVEFAKEFSDREGGSCVVLDKERDIARLVLNGWTIDLACQVGNSLEEDLWRRDYTINAIALTLSNDPIIIDPTGGILDLEKKKLVAISQQNLIDDPLRLLRGFRLSSELRFDLDEMTKNFIKINAKLLKHVAPERIKGELERLVHGDWADQVILQIKKLGLLEPWQSTDQFFTFNNQSLETTSAFHQNELKIALPIVRLTNLLSDQGLKELSFSRKKLQNCHLLRFWQHKNDGLAFETLDEIERLQLHKDLETFLPALILQLPQRDQSAWLKRWRDNADPLFHPSCPIDGFTLQEMFQSPKGPWIGQLMNLLCKERAFGRLHNRKEAFQLARYWWEHNQPFCD</sequence>
<dbReference type="Proteomes" id="UP000000788">
    <property type="component" value="Chromosome"/>
</dbReference>
<keyword evidence="5" id="KW-0819">tRNA processing</keyword>
<keyword evidence="9" id="KW-0460">Magnesium</keyword>
<dbReference type="GO" id="GO:0008033">
    <property type="term" value="P:tRNA processing"/>
    <property type="evidence" value="ECO:0007669"/>
    <property type="project" value="UniProtKB-KW"/>
</dbReference>
<dbReference type="Pfam" id="PF12627">
    <property type="entry name" value="PolyA_pol_RNAbd"/>
    <property type="match status" value="1"/>
</dbReference>
<keyword evidence="3" id="KW-0820">tRNA-binding</keyword>
<feature type="domain" description="Poly A polymerase head" evidence="12">
    <location>
        <begin position="28"/>
        <end position="138"/>
    </location>
</feature>
<evidence type="ECO:0000313" key="15">
    <source>
        <dbReference type="Proteomes" id="UP000000788"/>
    </source>
</evidence>
<gene>
    <name evidence="14" type="ordered locus">P9211_01561</name>
</gene>
<keyword evidence="6 14" id="KW-0548">Nucleotidyltransferase</keyword>
<evidence type="ECO:0000259" key="13">
    <source>
        <dbReference type="Pfam" id="PF12627"/>
    </source>
</evidence>
<accession>A9BCZ9</accession>
<keyword evidence="15" id="KW-1185">Reference proteome</keyword>
<dbReference type="GO" id="GO:0000166">
    <property type="term" value="F:nucleotide binding"/>
    <property type="evidence" value="ECO:0007669"/>
    <property type="project" value="UniProtKB-KW"/>
</dbReference>
<dbReference type="InterPro" id="IPR050124">
    <property type="entry name" value="tRNA_CCA-adding_enzyme"/>
</dbReference>
<name>A9BCZ9_PROM4</name>
<keyword evidence="7" id="KW-0479">Metal-binding</keyword>
<dbReference type="STRING" id="93059.P9211_01561"/>
<evidence type="ECO:0000259" key="12">
    <source>
        <dbReference type="Pfam" id="PF01743"/>
    </source>
</evidence>
<dbReference type="SUPFAM" id="SSF81891">
    <property type="entry name" value="Poly A polymerase C-terminal region-like"/>
    <property type="match status" value="1"/>
</dbReference>
<dbReference type="CDD" id="cd05398">
    <property type="entry name" value="NT_ClassII-CCAase"/>
    <property type="match status" value="1"/>
</dbReference>
<feature type="domain" description="tRNA nucleotidyltransferase/poly(A) polymerase RNA and SrmB- binding" evidence="13">
    <location>
        <begin position="165"/>
        <end position="218"/>
    </location>
</feature>
<dbReference type="KEGG" id="pmj:P9211_01561"/>
<dbReference type="AlphaFoldDB" id="A9BCZ9"/>
<dbReference type="PANTHER" id="PTHR47545:SF2">
    <property type="entry name" value="CC-ADDING TRNA NUCLEOTIDYLTRANSFERASE"/>
    <property type="match status" value="1"/>
</dbReference>
<dbReference type="HOGENOM" id="CLU_015961_6_0_3"/>
<dbReference type="eggNOG" id="COG0617">
    <property type="taxonomic scope" value="Bacteria"/>
</dbReference>
<dbReference type="GO" id="GO:0046872">
    <property type="term" value="F:metal ion binding"/>
    <property type="evidence" value="ECO:0007669"/>
    <property type="project" value="UniProtKB-KW"/>
</dbReference>
<dbReference type="Gene3D" id="3.30.460.10">
    <property type="entry name" value="Beta Polymerase, domain 2"/>
    <property type="match status" value="1"/>
</dbReference>
<evidence type="ECO:0000256" key="8">
    <source>
        <dbReference type="ARBA" id="ARBA00022741"/>
    </source>
</evidence>
<dbReference type="InterPro" id="IPR032828">
    <property type="entry name" value="PolyA_RNA-bd"/>
</dbReference>
<dbReference type="EC" id="2.7.7.19" evidence="14"/>
<evidence type="ECO:0000256" key="7">
    <source>
        <dbReference type="ARBA" id="ARBA00022723"/>
    </source>
</evidence>
<proteinExistence type="inferred from homology"/>